<evidence type="ECO:0000256" key="14">
    <source>
        <dbReference type="ARBA" id="ARBA00045077"/>
    </source>
</evidence>
<keyword evidence="10" id="KW-1015">Disulfide bond</keyword>
<comment type="cofactor">
    <cofactor evidence="1">
        <name>Cu(2+)</name>
        <dbReference type="ChEBI" id="CHEBI:29036"/>
    </cofactor>
</comment>
<dbReference type="GO" id="GO:0030245">
    <property type="term" value="P:cellulose catabolic process"/>
    <property type="evidence" value="ECO:0007669"/>
    <property type="project" value="UniProtKB-KW"/>
</dbReference>
<dbReference type="InterPro" id="IPR035971">
    <property type="entry name" value="CBD_sf"/>
</dbReference>
<keyword evidence="4" id="KW-0479">Metal-binding</keyword>
<comment type="subcellular location">
    <subcellularLocation>
        <location evidence="2">Secreted</location>
    </subcellularLocation>
</comment>
<dbReference type="Pfam" id="PF03443">
    <property type="entry name" value="AA9"/>
    <property type="match status" value="1"/>
</dbReference>
<keyword evidence="9" id="KW-0503">Monooxygenase</keyword>
<gene>
    <name evidence="17" type="ORF">F5X68DRAFT_274323</name>
</gene>
<keyword evidence="11" id="KW-0119">Carbohydrate metabolism</keyword>
<accession>A0A9P9AD00</accession>
<evidence type="ECO:0000256" key="8">
    <source>
        <dbReference type="ARBA" id="ARBA00023008"/>
    </source>
</evidence>
<dbReference type="EMBL" id="JAGSXJ010000006">
    <property type="protein sequence ID" value="KAH6690356.1"/>
    <property type="molecule type" value="Genomic_DNA"/>
</dbReference>
<evidence type="ECO:0000256" key="4">
    <source>
        <dbReference type="ARBA" id="ARBA00022723"/>
    </source>
</evidence>
<evidence type="ECO:0000256" key="15">
    <source>
        <dbReference type="ARBA" id="ARBA00047174"/>
    </source>
</evidence>
<dbReference type="InterPro" id="IPR049892">
    <property type="entry name" value="AA9"/>
</dbReference>
<keyword evidence="3" id="KW-0964">Secreted</keyword>
<dbReference type="OrthoDB" id="3238762at2759"/>
<keyword evidence="7" id="KW-0560">Oxidoreductase</keyword>
<organism evidence="17 18">
    <name type="scientific">Plectosphaerella plurivora</name>
    <dbReference type="NCBI Taxonomy" id="936078"/>
    <lineage>
        <taxon>Eukaryota</taxon>
        <taxon>Fungi</taxon>
        <taxon>Dikarya</taxon>
        <taxon>Ascomycota</taxon>
        <taxon>Pezizomycotina</taxon>
        <taxon>Sordariomycetes</taxon>
        <taxon>Hypocreomycetidae</taxon>
        <taxon>Glomerellales</taxon>
        <taxon>Plectosphaerellaceae</taxon>
        <taxon>Plectosphaerella</taxon>
    </lineage>
</organism>
<feature type="domain" description="CBM1" evidence="16">
    <location>
        <begin position="212"/>
        <end position="249"/>
    </location>
</feature>
<evidence type="ECO:0000256" key="10">
    <source>
        <dbReference type="ARBA" id="ARBA00023157"/>
    </source>
</evidence>
<comment type="catalytic activity">
    <reaction evidence="14">
        <text>[(1-&gt;4)-beta-D-glucosyl]n+m + reduced acceptor + O2 = 4-dehydro-beta-D-glucosyl-[(1-&gt;4)-beta-D-glucosyl]n-1 + [(1-&gt;4)-beta-D-glucosyl]m + acceptor + H2O.</text>
        <dbReference type="EC" id="1.14.99.56"/>
    </reaction>
</comment>
<keyword evidence="5" id="KW-0732">Signal</keyword>
<sequence length="250" mass="25210">MHQQNGDRNCANEAIGGAHYGPVIIYMSKVTDASSADGISGTWHKIHEIGWTKASGGGSGDDDFWGVKDLNRCCGRMDVRIPADLENGDYLLRAEVIALHVAGSSGGAQFYMSCFQISVSGGSGSLKLGTGGVKFPGAYAASNPGILVQIHAPMSSYTIPGPSLISAGRRVTAGQGCAAGCEVTCKPGTGPTGTAVAPPAPTGGSGGGGGGCTVAQWGQCGGQSYTGCTTCASPYVCRAVSPPHYSQCQV</sequence>
<dbReference type="Proteomes" id="UP000770015">
    <property type="component" value="Unassembled WGS sequence"/>
</dbReference>
<evidence type="ECO:0000256" key="12">
    <source>
        <dbReference type="ARBA" id="ARBA00023326"/>
    </source>
</evidence>
<keyword evidence="18" id="KW-1185">Reference proteome</keyword>
<evidence type="ECO:0000256" key="3">
    <source>
        <dbReference type="ARBA" id="ARBA00022525"/>
    </source>
</evidence>
<keyword evidence="8" id="KW-0186">Copper</keyword>
<protein>
    <recommendedName>
        <fullName evidence="15">lytic cellulose monooxygenase (C4-dehydrogenating)</fullName>
        <ecNumber evidence="15">1.14.99.56</ecNumber>
    </recommendedName>
</protein>
<dbReference type="SMART" id="SM00236">
    <property type="entry name" value="fCBD"/>
    <property type="match status" value="1"/>
</dbReference>
<dbReference type="InterPro" id="IPR005103">
    <property type="entry name" value="AA9_LPMO"/>
</dbReference>
<dbReference type="PANTHER" id="PTHR33353:SF9">
    <property type="entry name" value="ENDOGLUCANASE II"/>
    <property type="match status" value="1"/>
</dbReference>
<dbReference type="PANTHER" id="PTHR33353">
    <property type="entry name" value="PUTATIVE (AFU_ORTHOLOGUE AFUA_1G12560)-RELATED"/>
    <property type="match status" value="1"/>
</dbReference>
<dbReference type="CDD" id="cd21175">
    <property type="entry name" value="LPMO_AA9"/>
    <property type="match status" value="1"/>
</dbReference>
<dbReference type="GO" id="GO:0005576">
    <property type="term" value="C:extracellular region"/>
    <property type="evidence" value="ECO:0007669"/>
    <property type="project" value="UniProtKB-SubCell"/>
</dbReference>
<evidence type="ECO:0000256" key="6">
    <source>
        <dbReference type="ARBA" id="ARBA00023001"/>
    </source>
</evidence>
<keyword evidence="6" id="KW-0136">Cellulose degradation</keyword>
<keyword evidence="12" id="KW-0624">Polysaccharide degradation</keyword>
<dbReference type="SUPFAM" id="SSF57180">
    <property type="entry name" value="Cellulose-binding domain"/>
    <property type="match status" value="1"/>
</dbReference>
<name>A0A9P9AD00_9PEZI</name>
<proteinExistence type="inferred from homology"/>
<evidence type="ECO:0000256" key="13">
    <source>
        <dbReference type="ARBA" id="ARBA00044502"/>
    </source>
</evidence>
<evidence type="ECO:0000256" key="9">
    <source>
        <dbReference type="ARBA" id="ARBA00023033"/>
    </source>
</evidence>
<dbReference type="AlphaFoldDB" id="A0A9P9AD00"/>
<dbReference type="GO" id="GO:0030248">
    <property type="term" value="F:cellulose binding"/>
    <property type="evidence" value="ECO:0007669"/>
    <property type="project" value="InterPro"/>
</dbReference>
<dbReference type="PROSITE" id="PS51164">
    <property type="entry name" value="CBM1_2"/>
    <property type="match status" value="1"/>
</dbReference>
<evidence type="ECO:0000259" key="16">
    <source>
        <dbReference type="PROSITE" id="PS51164"/>
    </source>
</evidence>
<dbReference type="Gene3D" id="2.70.50.70">
    <property type="match status" value="1"/>
</dbReference>
<dbReference type="GO" id="GO:0046872">
    <property type="term" value="F:metal ion binding"/>
    <property type="evidence" value="ECO:0007669"/>
    <property type="project" value="UniProtKB-KW"/>
</dbReference>
<dbReference type="InterPro" id="IPR000254">
    <property type="entry name" value="CBD"/>
</dbReference>
<dbReference type="Pfam" id="PF00734">
    <property type="entry name" value="CBM_1"/>
    <property type="match status" value="1"/>
</dbReference>
<evidence type="ECO:0000313" key="18">
    <source>
        <dbReference type="Proteomes" id="UP000770015"/>
    </source>
</evidence>
<evidence type="ECO:0000256" key="7">
    <source>
        <dbReference type="ARBA" id="ARBA00023002"/>
    </source>
</evidence>
<comment type="caution">
    <text evidence="17">The sequence shown here is derived from an EMBL/GenBank/DDBJ whole genome shotgun (WGS) entry which is preliminary data.</text>
</comment>
<evidence type="ECO:0000313" key="17">
    <source>
        <dbReference type="EMBL" id="KAH6690356.1"/>
    </source>
</evidence>
<comment type="similarity">
    <text evidence="13">Belongs to the polysaccharide monooxygenase AA9 family.</text>
</comment>
<reference evidence="17" key="1">
    <citation type="journal article" date="2021" name="Nat. Commun.">
        <title>Genetic determinants of endophytism in the Arabidopsis root mycobiome.</title>
        <authorList>
            <person name="Mesny F."/>
            <person name="Miyauchi S."/>
            <person name="Thiergart T."/>
            <person name="Pickel B."/>
            <person name="Atanasova L."/>
            <person name="Karlsson M."/>
            <person name="Huettel B."/>
            <person name="Barry K.W."/>
            <person name="Haridas S."/>
            <person name="Chen C."/>
            <person name="Bauer D."/>
            <person name="Andreopoulos W."/>
            <person name="Pangilinan J."/>
            <person name="LaButti K."/>
            <person name="Riley R."/>
            <person name="Lipzen A."/>
            <person name="Clum A."/>
            <person name="Drula E."/>
            <person name="Henrissat B."/>
            <person name="Kohler A."/>
            <person name="Grigoriev I.V."/>
            <person name="Martin F.M."/>
            <person name="Hacquard S."/>
        </authorList>
    </citation>
    <scope>NUCLEOTIDE SEQUENCE</scope>
    <source>
        <strain evidence="17">MPI-SDFR-AT-0117</strain>
    </source>
</reference>
<evidence type="ECO:0000256" key="5">
    <source>
        <dbReference type="ARBA" id="ARBA00022729"/>
    </source>
</evidence>
<evidence type="ECO:0000256" key="1">
    <source>
        <dbReference type="ARBA" id="ARBA00001973"/>
    </source>
</evidence>
<dbReference type="EC" id="1.14.99.56" evidence="15"/>
<evidence type="ECO:0000256" key="2">
    <source>
        <dbReference type="ARBA" id="ARBA00004613"/>
    </source>
</evidence>
<dbReference type="GO" id="GO:0004497">
    <property type="term" value="F:monooxygenase activity"/>
    <property type="evidence" value="ECO:0007669"/>
    <property type="project" value="UniProtKB-KW"/>
</dbReference>
<evidence type="ECO:0000256" key="11">
    <source>
        <dbReference type="ARBA" id="ARBA00023277"/>
    </source>
</evidence>